<evidence type="ECO:0000256" key="7">
    <source>
        <dbReference type="PROSITE-ProRule" id="PRU01373"/>
    </source>
</evidence>
<evidence type="ECO:0000256" key="1">
    <source>
        <dbReference type="ARBA" id="ARBA00004752"/>
    </source>
</evidence>
<accession>Q2IX54</accession>
<dbReference type="GO" id="GO:0071972">
    <property type="term" value="F:peptidoglycan L,D-transpeptidase activity"/>
    <property type="evidence" value="ECO:0007669"/>
    <property type="project" value="TreeGrafter"/>
</dbReference>
<evidence type="ECO:0000313" key="11">
    <source>
        <dbReference type="Proteomes" id="UP000008809"/>
    </source>
</evidence>
<evidence type="ECO:0000256" key="3">
    <source>
        <dbReference type="ARBA" id="ARBA00022679"/>
    </source>
</evidence>
<feature type="region of interest" description="Disordered" evidence="8">
    <location>
        <begin position="511"/>
        <end position="530"/>
    </location>
</feature>
<proteinExistence type="inferred from homology"/>
<dbReference type="KEGG" id="rpb:RPB_2501"/>
<evidence type="ECO:0000256" key="5">
    <source>
        <dbReference type="ARBA" id="ARBA00022984"/>
    </source>
</evidence>
<dbReference type="CDD" id="cd16913">
    <property type="entry name" value="YkuD_like"/>
    <property type="match status" value="1"/>
</dbReference>
<feature type="compositionally biased region" description="Low complexity" evidence="8">
    <location>
        <begin position="322"/>
        <end position="333"/>
    </location>
</feature>
<dbReference type="InterPro" id="IPR038063">
    <property type="entry name" value="Transpep_catalytic_dom"/>
</dbReference>
<evidence type="ECO:0000256" key="6">
    <source>
        <dbReference type="ARBA" id="ARBA00023316"/>
    </source>
</evidence>
<keyword evidence="5 7" id="KW-0573">Peptidoglycan synthesis</keyword>
<dbReference type="GO" id="GO:0016740">
    <property type="term" value="F:transferase activity"/>
    <property type="evidence" value="ECO:0007669"/>
    <property type="project" value="UniProtKB-KW"/>
</dbReference>
<protein>
    <submittedName>
        <fullName evidence="10">ErfK/YbiS/YcfS/YnhG</fullName>
    </submittedName>
</protein>
<feature type="compositionally biased region" description="Low complexity" evidence="8">
    <location>
        <begin position="299"/>
        <end position="309"/>
    </location>
</feature>
<feature type="compositionally biased region" description="Low complexity" evidence="8">
    <location>
        <begin position="243"/>
        <end position="254"/>
    </location>
</feature>
<dbReference type="UniPathway" id="UPA00219"/>
<dbReference type="eggNOG" id="COG1376">
    <property type="taxonomic scope" value="Bacteria"/>
</dbReference>
<evidence type="ECO:0000313" key="10">
    <source>
        <dbReference type="EMBL" id="ABD07206.1"/>
    </source>
</evidence>
<dbReference type="AlphaFoldDB" id="Q2IX54"/>
<dbReference type="InterPro" id="IPR050979">
    <property type="entry name" value="LD-transpeptidase"/>
</dbReference>
<keyword evidence="6 7" id="KW-0961">Cell wall biogenesis/degradation</keyword>
<comment type="similarity">
    <text evidence="2">Belongs to the YkuD family.</text>
</comment>
<feature type="compositionally biased region" description="Low complexity" evidence="8">
    <location>
        <begin position="268"/>
        <end position="277"/>
    </location>
</feature>
<feature type="active site" description="Nucleophile" evidence="7">
    <location>
        <position position="200"/>
    </location>
</feature>
<feature type="region of interest" description="Disordered" evidence="8">
    <location>
        <begin position="379"/>
        <end position="443"/>
    </location>
</feature>
<reference evidence="10 11" key="1">
    <citation type="submission" date="2006-01" db="EMBL/GenBank/DDBJ databases">
        <title>Complete sequence of Rhodopseudomonas palustris HaA2.</title>
        <authorList>
            <consortium name="US DOE Joint Genome Institute"/>
            <person name="Copeland A."/>
            <person name="Lucas S."/>
            <person name="Lapidus A."/>
            <person name="Barry K."/>
            <person name="Detter J.C."/>
            <person name="Glavina T."/>
            <person name="Hammon N."/>
            <person name="Israni S."/>
            <person name="Pitluck S."/>
            <person name="Chain P."/>
            <person name="Malfatti S."/>
            <person name="Shin M."/>
            <person name="Vergez L."/>
            <person name="Schmutz J."/>
            <person name="Larimer F."/>
            <person name="Land M."/>
            <person name="Hauser L."/>
            <person name="Pelletier D.A."/>
            <person name="Kyrpides N."/>
            <person name="Anderson I."/>
            <person name="Oda Y."/>
            <person name="Harwood C.S."/>
            <person name="Richardson P."/>
        </authorList>
    </citation>
    <scope>NUCLEOTIDE SEQUENCE [LARGE SCALE GENOMIC DNA]</scope>
    <source>
        <strain evidence="10 11">HaA2</strain>
    </source>
</reference>
<comment type="pathway">
    <text evidence="1 7">Cell wall biogenesis; peptidoglycan biosynthesis.</text>
</comment>
<feature type="domain" description="L,D-TPase catalytic" evidence="9">
    <location>
        <begin position="115"/>
        <end position="224"/>
    </location>
</feature>
<dbReference type="InterPro" id="IPR005490">
    <property type="entry name" value="LD_TPept_cat_dom"/>
</dbReference>
<dbReference type="PANTHER" id="PTHR30582">
    <property type="entry name" value="L,D-TRANSPEPTIDASE"/>
    <property type="match status" value="1"/>
</dbReference>
<evidence type="ECO:0000256" key="4">
    <source>
        <dbReference type="ARBA" id="ARBA00022960"/>
    </source>
</evidence>
<evidence type="ECO:0000259" key="9">
    <source>
        <dbReference type="PROSITE" id="PS52029"/>
    </source>
</evidence>
<gene>
    <name evidence="10" type="ordered locus">RPB_2501</name>
</gene>
<dbReference type="FunFam" id="2.40.440.10:FF:000006">
    <property type="entry name" value="L,D-transpeptidase catalytic domain"/>
    <property type="match status" value="1"/>
</dbReference>
<dbReference type="PANTHER" id="PTHR30582:SF2">
    <property type="entry name" value="L,D-TRANSPEPTIDASE YCIB-RELATED"/>
    <property type="match status" value="1"/>
</dbReference>
<dbReference type="PIRSF" id="PIRSF029342">
    <property type="entry name" value="UCP029342_ErfK/YbiS/YcfS/YnhG"/>
    <property type="match status" value="1"/>
</dbReference>
<dbReference type="EMBL" id="CP000250">
    <property type="protein sequence ID" value="ABD07206.1"/>
    <property type="molecule type" value="Genomic_DNA"/>
</dbReference>
<dbReference type="InterPro" id="IPR016915">
    <property type="entry name" value="UCP029342"/>
</dbReference>
<dbReference type="STRING" id="316058.RPB_2501"/>
<dbReference type="GO" id="GO:0018104">
    <property type="term" value="P:peptidoglycan-protein cross-linking"/>
    <property type="evidence" value="ECO:0007669"/>
    <property type="project" value="TreeGrafter"/>
</dbReference>
<organism evidence="10 11">
    <name type="scientific">Rhodopseudomonas palustris (strain HaA2)</name>
    <dbReference type="NCBI Taxonomy" id="316058"/>
    <lineage>
        <taxon>Bacteria</taxon>
        <taxon>Pseudomonadati</taxon>
        <taxon>Pseudomonadota</taxon>
        <taxon>Alphaproteobacteria</taxon>
        <taxon>Hyphomicrobiales</taxon>
        <taxon>Nitrobacteraceae</taxon>
        <taxon>Rhodopseudomonas</taxon>
    </lineage>
</organism>
<dbReference type="GO" id="GO:0008360">
    <property type="term" value="P:regulation of cell shape"/>
    <property type="evidence" value="ECO:0007669"/>
    <property type="project" value="UniProtKB-UniRule"/>
</dbReference>
<evidence type="ECO:0000256" key="2">
    <source>
        <dbReference type="ARBA" id="ARBA00005992"/>
    </source>
</evidence>
<dbReference type="Gene3D" id="2.40.440.10">
    <property type="entry name" value="L,D-transpeptidase catalytic domain-like"/>
    <property type="match status" value="1"/>
</dbReference>
<dbReference type="SUPFAM" id="SSF141523">
    <property type="entry name" value="L,D-transpeptidase catalytic domain-like"/>
    <property type="match status" value="1"/>
</dbReference>
<keyword evidence="4 7" id="KW-0133">Cell shape</keyword>
<dbReference type="PROSITE" id="PS52029">
    <property type="entry name" value="LD_TPASE"/>
    <property type="match status" value="1"/>
</dbReference>
<feature type="region of interest" description="Disordered" evidence="8">
    <location>
        <begin position="242"/>
        <end position="339"/>
    </location>
</feature>
<dbReference type="HOGENOM" id="CLU_025126_0_0_5"/>
<dbReference type="GO" id="GO:0071555">
    <property type="term" value="P:cell wall organization"/>
    <property type="evidence" value="ECO:0007669"/>
    <property type="project" value="UniProtKB-UniRule"/>
</dbReference>
<keyword evidence="3" id="KW-0808">Transferase</keyword>
<name>Q2IX54_RHOP2</name>
<sequence length="588" mass="62024">MRVNEFRGCDTHLRSIKRFEDHRVRLEQPTMPRASAPRTGPIFKAAWRAGILTAAGVFALSSEAHAANWWWPENDDAVYIPAQPAPKRYQRKQPHLDTRQQKLIEKPTAKPQGPLVIAVSIEQQKMRVYDANGFFAEAPISTGMRGHATPMGVFSVIQKNKWHRSNIYSGAPMPYMQRLTWSGIALHAGVVPGYPASHGCIRMPTSFATKMWGWTRMGARVIVTPGDITPTHFTHPLLTAKRPAPADAPMASDPQKPGTAPKSDKAATAEPAAAPAAGLHPELRAGILGDAPRPPVQTADASAADPGAALVLSDSPARENASAEPAPATSPADAHAEATVDSIAKDEAAEPTAAVAKDIAEATEARPDDLDPATTATVVIAPGSPPQATEKAPSSNEKAPSVESADKLDGKPDAASQSSAPGKDQSRPGDPAAPPAAELPAAKRGGGQIAMFVSAKDQKLYVRQNMTPLFDVPVVIAAGERPLGTHVFTAELAKDDGVRWTVVSLPAPQRVNDAGNSRRSKKTLPTPVKASVETEGPAAALDRLTIPAEAMARIADAITTGTSFIVSDQGITASGETGRGTDFIISLR</sequence>
<dbReference type="Proteomes" id="UP000008809">
    <property type="component" value="Chromosome"/>
</dbReference>
<dbReference type="NCBIfam" id="NF004785">
    <property type="entry name" value="PRK06132.1-2"/>
    <property type="match status" value="1"/>
</dbReference>
<dbReference type="Pfam" id="PF03734">
    <property type="entry name" value="YkuD"/>
    <property type="match status" value="1"/>
</dbReference>
<keyword evidence="11" id="KW-1185">Reference proteome</keyword>
<feature type="active site" description="Proton donor/acceptor" evidence="7">
    <location>
        <position position="187"/>
    </location>
</feature>
<evidence type="ECO:0000256" key="8">
    <source>
        <dbReference type="SAM" id="MobiDB-lite"/>
    </source>
</evidence>
<dbReference type="GO" id="GO:0005576">
    <property type="term" value="C:extracellular region"/>
    <property type="evidence" value="ECO:0007669"/>
    <property type="project" value="TreeGrafter"/>
</dbReference>